<dbReference type="InterPro" id="IPR007021">
    <property type="entry name" value="DUF659"/>
</dbReference>
<gene>
    <name evidence="4" type="ORF">HRI_004531700</name>
</gene>
<dbReference type="SUPFAM" id="SSF53098">
    <property type="entry name" value="Ribonuclease H-like"/>
    <property type="match status" value="1"/>
</dbReference>
<dbReference type="EMBL" id="BSYR01000052">
    <property type="protein sequence ID" value="GMJ08625.1"/>
    <property type="molecule type" value="Genomic_DNA"/>
</dbReference>
<dbReference type="Pfam" id="PF04937">
    <property type="entry name" value="DUF659"/>
    <property type="match status" value="1"/>
</dbReference>
<name>A0A9W7J776_HIBTR</name>
<evidence type="ECO:0000259" key="3">
    <source>
        <dbReference type="Pfam" id="PF05699"/>
    </source>
</evidence>
<sequence length="682" mass="77697">MVFGKKRQRLEGGQSQNQSSPTDGIHDIEEENYPIEEEEVANTSTTINSSASSSANNCKPLLDEMTFTTNGTGKNPGGTKRWICNHCKKSYNKFQRIRKKVEEAENAGISLSLSKSTLNNSHSRPTSTTCPIAKSFGTVERHQVDILIVRALCANGIPFNVLRNPDFLAMLKGVNQAPKDYKPPSFDRARTTLVDECQRQLEKELTLVKDTWTTQGTSIVSDGWTNVKRQPLINVVASNNCGSMFMYAKDFTGQERTGENIAEFLLESIEEAGPSNVLQIVTDNAANCKAAGKEIEEVHKHIFWSPCVVHTLNLICKDFAATFLWMSETYKKGKDIVKYFLNHEKANAIFKSQSDLELLKVAKTRFASHYLLLKRLSCCREALATTTVLRCWREWVNSGDEHTKALGKEVTSTIIDDEFWEEVENILVITQPIYSMIRFADGEGEKMGEIYEKMDCMIGEIRDPLINNKHAVDYMKMEEILVSRWEKMNITMHCLGFALNPFFYDSKYLNAKAPGEVPRRAPNQDREIVAEVLKAFDRIGEDENEKAELRKQLAKFQNKQGMFGTTYARIDATTMSPISWWSTYGSETPELAEIAIRVLSQHISSSSAERVWSPYSYIHNIKRNRLNTKRADKLVFIHSNIRLLSRFTTSYKEGPCKKWDIDPESTYFDDSTVRLEDLRWDD</sequence>
<evidence type="ECO:0000313" key="4">
    <source>
        <dbReference type="EMBL" id="GMJ08625.1"/>
    </source>
</evidence>
<dbReference type="PANTHER" id="PTHR32166:SF123">
    <property type="entry name" value="BED-TYPE DOMAIN-CONTAINING PROTEIN"/>
    <property type="match status" value="1"/>
</dbReference>
<reference evidence="4" key="1">
    <citation type="submission" date="2023-05" db="EMBL/GenBank/DDBJ databases">
        <title>Genome and transcriptome analyses reveal genes involved in the formation of fine ridges on petal epidermal cells in Hibiscus trionum.</title>
        <authorList>
            <person name="Koshimizu S."/>
            <person name="Masuda S."/>
            <person name="Ishii T."/>
            <person name="Shirasu K."/>
            <person name="Hoshino A."/>
            <person name="Arita M."/>
        </authorList>
    </citation>
    <scope>NUCLEOTIDE SEQUENCE</scope>
    <source>
        <strain evidence="4">Hamamatsu line</strain>
    </source>
</reference>
<organism evidence="4 5">
    <name type="scientific">Hibiscus trionum</name>
    <name type="common">Flower of an hour</name>
    <dbReference type="NCBI Taxonomy" id="183268"/>
    <lineage>
        <taxon>Eukaryota</taxon>
        <taxon>Viridiplantae</taxon>
        <taxon>Streptophyta</taxon>
        <taxon>Embryophyta</taxon>
        <taxon>Tracheophyta</taxon>
        <taxon>Spermatophyta</taxon>
        <taxon>Magnoliopsida</taxon>
        <taxon>eudicotyledons</taxon>
        <taxon>Gunneridae</taxon>
        <taxon>Pentapetalae</taxon>
        <taxon>rosids</taxon>
        <taxon>malvids</taxon>
        <taxon>Malvales</taxon>
        <taxon>Malvaceae</taxon>
        <taxon>Malvoideae</taxon>
        <taxon>Hibiscus</taxon>
    </lineage>
</organism>
<dbReference type="Proteomes" id="UP001165190">
    <property type="component" value="Unassembled WGS sequence"/>
</dbReference>
<dbReference type="PANTHER" id="PTHR32166">
    <property type="entry name" value="OSJNBA0013A04.12 PROTEIN"/>
    <property type="match status" value="1"/>
</dbReference>
<dbReference type="InterPro" id="IPR012337">
    <property type="entry name" value="RNaseH-like_sf"/>
</dbReference>
<evidence type="ECO:0008006" key="6">
    <source>
        <dbReference type="Google" id="ProtNLM"/>
    </source>
</evidence>
<dbReference type="Pfam" id="PF05699">
    <property type="entry name" value="Dimer_Tnp_hAT"/>
    <property type="match status" value="1"/>
</dbReference>
<dbReference type="GO" id="GO:0046983">
    <property type="term" value="F:protein dimerization activity"/>
    <property type="evidence" value="ECO:0007669"/>
    <property type="project" value="InterPro"/>
</dbReference>
<feature type="compositionally biased region" description="Polar residues" evidence="1">
    <location>
        <begin position="13"/>
        <end position="22"/>
    </location>
</feature>
<feature type="domain" description="HAT C-terminal dimerisation" evidence="3">
    <location>
        <begin position="573"/>
        <end position="641"/>
    </location>
</feature>
<evidence type="ECO:0000313" key="5">
    <source>
        <dbReference type="Proteomes" id="UP001165190"/>
    </source>
</evidence>
<feature type="region of interest" description="Disordered" evidence="1">
    <location>
        <begin position="1"/>
        <end position="29"/>
    </location>
</feature>
<keyword evidence="5" id="KW-1185">Reference proteome</keyword>
<evidence type="ECO:0000256" key="1">
    <source>
        <dbReference type="SAM" id="MobiDB-lite"/>
    </source>
</evidence>
<dbReference type="OrthoDB" id="2017576at2759"/>
<dbReference type="InterPro" id="IPR008906">
    <property type="entry name" value="HATC_C_dom"/>
</dbReference>
<proteinExistence type="predicted"/>
<feature type="domain" description="DUF659" evidence="2">
    <location>
        <begin position="184"/>
        <end position="336"/>
    </location>
</feature>
<dbReference type="AlphaFoldDB" id="A0A9W7J776"/>
<comment type="caution">
    <text evidence="4">The sequence shown here is derived from an EMBL/GenBank/DDBJ whole genome shotgun (WGS) entry which is preliminary data.</text>
</comment>
<protein>
    <recommendedName>
        <fullName evidence="6">DUF659 domain-containing protein</fullName>
    </recommendedName>
</protein>
<evidence type="ECO:0000259" key="2">
    <source>
        <dbReference type="Pfam" id="PF04937"/>
    </source>
</evidence>
<accession>A0A9W7J776</accession>